<name>A0A0M3HY45_ASCLU</name>
<reference evidence="2" key="1">
    <citation type="submission" date="2017-02" db="UniProtKB">
        <authorList>
            <consortium name="WormBaseParasite"/>
        </authorList>
    </citation>
    <scope>IDENTIFICATION</scope>
</reference>
<protein>
    <submittedName>
        <fullName evidence="2">Kinesin motor domain-containing protein</fullName>
    </submittedName>
</protein>
<proteinExistence type="predicted"/>
<sequence>MVYGSLATRSCREHLKKKRWCSVMFIDVSERARIRSNETNAAAANVVYAVLEELSDEKSFKSLATECVNLTNGDQ</sequence>
<dbReference type="WBParaSite" id="ALUE_0000837101-mRNA-1">
    <property type="protein sequence ID" value="ALUE_0000837101-mRNA-1"/>
    <property type="gene ID" value="ALUE_0000837101"/>
</dbReference>
<dbReference type="Proteomes" id="UP000036681">
    <property type="component" value="Unplaced"/>
</dbReference>
<keyword evidence="1" id="KW-1185">Reference proteome</keyword>
<organism evidence="1 2">
    <name type="scientific">Ascaris lumbricoides</name>
    <name type="common">Giant roundworm</name>
    <dbReference type="NCBI Taxonomy" id="6252"/>
    <lineage>
        <taxon>Eukaryota</taxon>
        <taxon>Metazoa</taxon>
        <taxon>Ecdysozoa</taxon>
        <taxon>Nematoda</taxon>
        <taxon>Chromadorea</taxon>
        <taxon>Rhabditida</taxon>
        <taxon>Spirurina</taxon>
        <taxon>Ascaridomorpha</taxon>
        <taxon>Ascaridoidea</taxon>
        <taxon>Ascarididae</taxon>
        <taxon>Ascaris</taxon>
    </lineage>
</organism>
<accession>A0A0M3HY45</accession>
<dbReference type="AlphaFoldDB" id="A0A0M3HY45"/>
<evidence type="ECO:0000313" key="1">
    <source>
        <dbReference type="Proteomes" id="UP000036681"/>
    </source>
</evidence>
<evidence type="ECO:0000313" key="2">
    <source>
        <dbReference type="WBParaSite" id="ALUE_0000837101-mRNA-1"/>
    </source>
</evidence>